<accession>A0AAV4ZP65</accession>
<name>A0AAV4ZP65_9HYPH</name>
<organism evidence="1 2">
    <name type="scientific">Methylobacterium hispanicum</name>
    <dbReference type="NCBI Taxonomy" id="270350"/>
    <lineage>
        <taxon>Bacteria</taxon>
        <taxon>Pseudomonadati</taxon>
        <taxon>Pseudomonadota</taxon>
        <taxon>Alphaproteobacteria</taxon>
        <taxon>Hyphomicrobiales</taxon>
        <taxon>Methylobacteriaceae</taxon>
        <taxon>Methylobacterium</taxon>
    </lineage>
</organism>
<evidence type="ECO:0000313" key="2">
    <source>
        <dbReference type="Proteomes" id="UP001055247"/>
    </source>
</evidence>
<dbReference type="AlphaFoldDB" id="A0AAV4ZP65"/>
<dbReference type="EMBL" id="BPQO01000014">
    <property type="protein sequence ID" value="GJD89934.1"/>
    <property type="molecule type" value="Genomic_DNA"/>
</dbReference>
<evidence type="ECO:0000313" key="1">
    <source>
        <dbReference type="EMBL" id="GJD89934.1"/>
    </source>
</evidence>
<reference evidence="1" key="1">
    <citation type="journal article" date="2016" name="Front. Microbiol.">
        <title>Genome Sequence of the Piezophilic, Mesophilic Sulfate-Reducing Bacterium Desulfovibrio indicus J2T.</title>
        <authorList>
            <person name="Cao J."/>
            <person name="Maignien L."/>
            <person name="Shao Z."/>
            <person name="Alain K."/>
            <person name="Jebbar M."/>
        </authorList>
    </citation>
    <scope>NUCLEOTIDE SEQUENCE</scope>
    <source>
        <strain evidence="1">DSM 16372</strain>
    </source>
</reference>
<dbReference type="Proteomes" id="UP001055247">
    <property type="component" value="Unassembled WGS sequence"/>
</dbReference>
<proteinExistence type="predicted"/>
<comment type="caution">
    <text evidence="1">The sequence shown here is derived from an EMBL/GenBank/DDBJ whole genome shotgun (WGS) entry which is preliminary data.</text>
</comment>
<gene>
    <name evidence="1" type="ORF">BHAOGJBA_3468</name>
</gene>
<reference evidence="1" key="2">
    <citation type="submission" date="2021-08" db="EMBL/GenBank/DDBJ databases">
        <authorList>
            <person name="Tani A."/>
            <person name="Ola A."/>
            <person name="Ogura Y."/>
            <person name="Katsura K."/>
            <person name="Hayashi T."/>
        </authorList>
    </citation>
    <scope>NUCLEOTIDE SEQUENCE</scope>
    <source>
        <strain evidence="1">DSM 16372</strain>
    </source>
</reference>
<protein>
    <submittedName>
        <fullName evidence="1">Uncharacterized protein</fullName>
    </submittedName>
</protein>
<sequence>MKWLLLIVILNGQGEVIGPTMIPEAYTKAECERDIDDPKLTASRNAGAVKRFGPGASARGYCVPLDAEDREALRLTLAD</sequence>
<keyword evidence="2" id="KW-1185">Reference proteome</keyword>